<accession>A0A916E5B3</accession>
<evidence type="ECO:0000256" key="2">
    <source>
        <dbReference type="ARBA" id="ARBA00022771"/>
    </source>
</evidence>
<dbReference type="SUPFAM" id="SSF51126">
    <property type="entry name" value="Pectin lyase-like"/>
    <property type="match status" value="2"/>
</dbReference>
<sequence length="1290" mass="146937">MQELEKFQKKHPKAFKSTSFVLPESSFSLLSSKERKELSTIYFNLAKTIIENGTMSEEEKQPQVLDYLNTSIGLDAMCNKGAYSIIAKMHATNNNLFGAYANILISLALGEISHEDEFFIQQCKRMPFSTPKIIKRQYYNRLDEGLLDLFQFEDVVLVLEPGTYTTTMLMEMDNRNIVIIGIGKVTIKNSDINVFRGSDSNLVLYNIHVECTRGYSLFMKTSQVFVDNCWFIKCSGPVPPICIDGRKAKLFMNKCVVANTKNAGGILADIDSIAYIKDCKLYNIGVSAIEVRYGSSLCAKNNDIYHNKQGISAWLDANEITLIDNIIHNNDAEGILINGNREPLLSKTLNIKNPPQHTVQPPPTSNYTKPSQTFAVLRKNRILENGSFGVSTDFQANVRMEENEIANNGVTGCIIKGGVDAFLINNIIHHNKSNGIEIGANYQGKVIMENNQIYSNKINIGKFNDKFYNTLAKKCGVDVQQLSVPVEMNNNEIGDNYSDQENYVNFNVSSNRPGIHLFYEEDPNLYAIGNTYGFNLLKGLDINATATVEASMIFHDTQKIKNKQVSVFLGGVGDLRNIVETVYGLTILLESQSENYNVNLLFTINDFNSTMLTRDLVLLEMISRLPDPKPSFTNLESLYNKWNKDFVVGAIQILSVWGEKNINTNTFHKLNDCINSLIESLENNVKTKKKNGNMGFKKKLPSWVSFKYSPSTASSILRTLRHWKEKSPTPAALNWEARQREHSRITFLRESEVFENLKKYHHVDEDINIYTRYRLPVSTQAQYCDDEHRFAYSGTGRTKFNITMLTVPTMEDDVYPTLSIFRAFQIDDYILQSGNQQLTLYDRLLLTLLPKFVSLRASLRESSSVQMQVVPILGDVIDTLLYRLPSSVRFDAIDCSNLADYVSILNILFSTAPRLMDNSLLTLQLMKLRESPSKPMNEFVEERLGVNLNVIASLTGITYIDAYYKDFAVYSTWKFDIKCKTEDIEKKPVTLMMDVISVANACCTDYTTRIKGLSINTLVRLFQIMVVRFPEKTIAKLFRLLFASEGFIRHVKNFEMHSIELKTFMTMHLSSSIIMKLDEFKDLKAPIARYSVRWKTDMINKNNMFTMVHSEAEIWLRLIKPAPNGGTTRTPKKKKKDKKGKGNNNNTSDDREPIHYYFDSVSLNAAEAPIISISFHLPVPFYNTHKDWILECNVGSVKVLTAAEMLTLSKVTQKDLNHYYTWVDVLKTKDNDKTENSCDDIKDARVCKRCGDAASKFCTGCKSVYYCSKYCQKEDWKRHKKEDCTDKLKI</sequence>
<dbReference type="GO" id="GO:0000981">
    <property type="term" value="F:DNA-binding transcription factor activity, RNA polymerase II-specific"/>
    <property type="evidence" value="ECO:0007669"/>
    <property type="project" value="TreeGrafter"/>
</dbReference>
<evidence type="ECO:0000256" key="8">
    <source>
        <dbReference type="PROSITE-ProRule" id="PRU00134"/>
    </source>
</evidence>
<keyword evidence="2 8" id="KW-0863">Zinc-finger</keyword>
<dbReference type="InterPro" id="IPR012334">
    <property type="entry name" value="Pectin_lyas_fold"/>
</dbReference>
<dbReference type="GO" id="GO:0003677">
    <property type="term" value="F:DNA binding"/>
    <property type="evidence" value="ECO:0007669"/>
    <property type="project" value="UniProtKB-KW"/>
</dbReference>
<proteinExistence type="predicted"/>
<dbReference type="InterPro" id="IPR039448">
    <property type="entry name" value="Beta_helix"/>
</dbReference>
<keyword evidence="5" id="KW-0238">DNA-binding</keyword>
<dbReference type="InterPro" id="IPR024119">
    <property type="entry name" value="TF_DEAF-1"/>
</dbReference>
<keyword evidence="1" id="KW-0479">Metal-binding</keyword>
<evidence type="ECO:0000256" key="9">
    <source>
        <dbReference type="SAM" id="MobiDB-lite"/>
    </source>
</evidence>
<evidence type="ECO:0000256" key="5">
    <source>
        <dbReference type="ARBA" id="ARBA00023125"/>
    </source>
</evidence>
<dbReference type="GO" id="GO:0005634">
    <property type="term" value="C:nucleus"/>
    <property type="evidence" value="ECO:0007669"/>
    <property type="project" value="TreeGrafter"/>
</dbReference>
<organism evidence="11 12">
    <name type="scientific">Rhizophagus irregularis</name>
    <dbReference type="NCBI Taxonomy" id="588596"/>
    <lineage>
        <taxon>Eukaryota</taxon>
        <taxon>Fungi</taxon>
        <taxon>Fungi incertae sedis</taxon>
        <taxon>Mucoromycota</taxon>
        <taxon>Glomeromycotina</taxon>
        <taxon>Glomeromycetes</taxon>
        <taxon>Glomerales</taxon>
        <taxon>Glomeraceae</taxon>
        <taxon>Rhizophagus</taxon>
    </lineage>
</organism>
<gene>
    <name evidence="11" type="ORF">CHRIB12_LOCUS8163</name>
</gene>
<dbReference type="EMBL" id="CAGKOT010000015">
    <property type="protein sequence ID" value="CAB5360388.1"/>
    <property type="molecule type" value="Genomic_DNA"/>
</dbReference>
<keyword evidence="7" id="KW-0539">Nucleus</keyword>
<evidence type="ECO:0000256" key="3">
    <source>
        <dbReference type="ARBA" id="ARBA00022833"/>
    </source>
</evidence>
<reference evidence="11" key="1">
    <citation type="submission" date="2020-05" db="EMBL/GenBank/DDBJ databases">
        <authorList>
            <person name="Rincon C."/>
            <person name="Sanders R I."/>
            <person name="Robbins C."/>
            <person name="Chaturvedi A."/>
        </authorList>
    </citation>
    <scope>NUCLEOTIDE SEQUENCE</scope>
    <source>
        <strain evidence="11">CHB12</strain>
    </source>
</reference>
<dbReference type="VEuPathDB" id="FungiDB:RhiirFUN_011771"/>
<evidence type="ECO:0000259" key="10">
    <source>
        <dbReference type="PROSITE" id="PS50865"/>
    </source>
</evidence>
<dbReference type="Gene3D" id="2.160.20.10">
    <property type="entry name" value="Single-stranded right-handed beta-helix, Pectin lyase-like"/>
    <property type="match status" value="2"/>
</dbReference>
<dbReference type="GO" id="GO:0008270">
    <property type="term" value="F:zinc ion binding"/>
    <property type="evidence" value="ECO:0007669"/>
    <property type="project" value="UniProtKB-KW"/>
</dbReference>
<dbReference type="SMART" id="SM00710">
    <property type="entry name" value="PbH1"/>
    <property type="match status" value="7"/>
</dbReference>
<dbReference type="PROSITE" id="PS01360">
    <property type="entry name" value="ZF_MYND_1"/>
    <property type="match status" value="1"/>
</dbReference>
<protein>
    <recommendedName>
        <fullName evidence="10">MYND-type domain-containing protein</fullName>
    </recommendedName>
</protein>
<dbReference type="InterPro" id="IPR011050">
    <property type="entry name" value="Pectin_lyase_fold/virulence"/>
</dbReference>
<dbReference type="Pfam" id="PF13229">
    <property type="entry name" value="Beta_helix"/>
    <property type="match status" value="2"/>
</dbReference>
<keyword evidence="4" id="KW-0805">Transcription regulation</keyword>
<comment type="caution">
    <text evidence="11">The sequence shown here is derived from an EMBL/GenBank/DDBJ whole genome shotgun (WGS) entry which is preliminary data.</text>
</comment>
<dbReference type="InterPro" id="IPR027974">
    <property type="entry name" value="DUF4470"/>
</dbReference>
<evidence type="ECO:0000256" key="4">
    <source>
        <dbReference type="ARBA" id="ARBA00023015"/>
    </source>
</evidence>
<feature type="compositionally biased region" description="Basic residues" evidence="9">
    <location>
        <begin position="1130"/>
        <end position="1141"/>
    </location>
</feature>
<dbReference type="Proteomes" id="UP000684084">
    <property type="component" value="Unassembled WGS sequence"/>
</dbReference>
<dbReference type="Pfam" id="PF01753">
    <property type="entry name" value="zf-MYND"/>
    <property type="match status" value="1"/>
</dbReference>
<keyword evidence="6" id="KW-0804">Transcription</keyword>
<dbReference type="Pfam" id="PF14737">
    <property type="entry name" value="DUF4470"/>
    <property type="match status" value="1"/>
</dbReference>
<feature type="domain" description="MYND-type" evidence="10">
    <location>
        <begin position="1247"/>
        <end position="1284"/>
    </location>
</feature>
<evidence type="ECO:0000256" key="1">
    <source>
        <dbReference type="ARBA" id="ARBA00022723"/>
    </source>
</evidence>
<dbReference type="PANTHER" id="PTHR10237:SF1">
    <property type="entry name" value="DEFORMED EPIDERMAL AUTOREGULATORY FACTOR 1 HOMOLOG"/>
    <property type="match status" value="1"/>
</dbReference>
<dbReference type="OrthoDB" id="2329228at2759"/>
<evidence type="ECO:0000313" key="11">
    <source>
        <dbReference type="EMBL" id="CAB5360388.1"/>
    </source>
</evidence>
<name>A0A916E5B3_9GLOM</name>
<keyword evidence="3" id="KW-0862">Zinc</keyword>
<evidence type="ECO:0000256" key="7">
    <source>
        <dbReference type="ARBA" id="ARBA00023242"/>
    </source>
</evidence>
<dbReference type="InterPro" id="IPR002893">
    <property type="entry name" value="Znf_MYND"/>
</dbReference>
<feature type="region of interest" description="Disordered" evidence="9">
    <location>
        <begin position="1122"/>
        <end position="1151"/>
    </location>
</feature>
<dbReference type="PANTHER" id="PTHR10237">
    <property type="entry name" value="DEFORMED EPIDERMAL AUTOREGULATORY FACTOR 1 HOMOLOG SUPPRESSIN"/>
    <property type="match status" value="1"/>
</dbReference>
<dbReference type="Gene3D" id="6.10.140.2220">
    <property type="match status" value="1"/>
</dbReference>
<evidence type="ECO:0000313" key="12">
    <source>
        <dbReference type="Proteomes" id="UP000684084"/>
    </source>
</evidence>
<dbReference type="SUPFAM" id="SSF144232">
    <property type="entry name" value="HIT/MYND zinc finger-like"/>
    <property type="match status" value="1"/>
</dbReference>
<dbReference type="InterPro" id="IPR006626">
    <property type="entry name" value="PbH1"/>
</dbReference>
<dbReference type="PROSITE" id="PS50865">
    <property type="entry name" value="ZF_MYND_2"/>
    <property type="match status" value="1"/>
</dbReference>
<evidence type="ECO:0000256" key="6">
    <source>
        <dbReference type="ARBA" id="ARBA00023163"/>
    </source>
</evidence>